<sequence>LNLGNVVEFIEYVPHRDAIKHMIDSDALLIVIPDLPDNKGIIPGKLYEYLRSGTQIILIGNDNCNAVDIVKSFGGFCINKNRPNLDIEKMNSMKLRREKSKLDLYSRRNQTMILSEIFSNCVNT</sequence>
<dbReference type="Gene3D" id="3.40.50.2000">
    <property type="entry name" value="Glycogen Phosphorylase B"/>
    <property type="match status" value="1"/>
</dbReference>
<organism evidence="1">
    <name type="scientific">marine metagenome</name>
    <dbReference type="NCBI Taxonomy" id="408172"/>
    <lineage>
        <taxon>unclassified sequences</taxon>
        <taxon>metagenomes</taxon>
        <taxon>ecological metagenomes</taxon>
    </lineage>
</organism>
<gene>
    <name evidence="1" type="ORF">METZ01_LOCUS298837</name>
</gene>
<evidence type="ECO:0000313" key="1">
    <source>
        <dbReference type="EMBL" id="SVC45983.1"/>
    </source>
</evidence>
<dbReference type="EMBL" id="UINC01092420">
    <property type="protein sequence ID" value="SVC45983.1"/>
    <property type="molecule type" value="Genomic_DNA"/>
</dbReference>
<reference evidence="1" key="1">
    <citation type="submission" date="2018-05" db="EMBL/GenBank/DDBJ databases">
        <authorList>
            <person name="Lanie J.A."/>
            <person name="Ng W.-L."/>
            <person name="Kazmierczak K.M."/>
            <person name="Andrzejewski T.M."/>
            <person name="Davidsen T.M."/>
            <person name="Wayne K.J."/>
            <person name="Tettelin H."/>
            <person name="Glass J.I."/>
            <person name="Rusch D."/>
            <person name="Podicherti R."/>
            <person name="Tsui H.-C.T."/>
            <person name="Winkler M.E."/>
        </authorList>
    </citation>
    <scope>NUCLEOTIDE SEQUENCE</scope>
</reference>
<dbReference type="AlphaFoldDB" id="A0A382MAG7"/>
<proteinExistence type="predicted"/>
<evidence type="ECO:0008006" key="2">
    <source>
        <dbReference type="Google" id="ProtNLM"/>
    </source>
</evidence>
<name>A0A382MAG7_9ZZZZ</name>
<feature type="non-terminal residue" evidence="1">
    <location>
        <position position="1"/>
    </location>
</feature>
<accession>A0A382MAG7</accession>
<protein>
    <recommendedName>
        <fullName evidence="2">Glycosyl transferase family 1 domain-containing protein</fullName>
    </recommendedName>
</protein>